<feature type="region of interest" description="Disordered" evidence="1">
    <location>
        <begin position="314"/>
        <end position="335"/>
    </location>
</feature>
<feature type="compositionally biased region" description="Basic and acidic residues" evidence="1">
    <location>
        <begin position="182"/>
        <end position="193"/>
    </location>
</feature>
<protein>
    <submittedName>
        <fullName evidence="2">Uncharacterized protein</fullName>
    </submittedName>
</protein>
<feature type="compositionally biased region" description="Low complexity" evidence="1">
    <location>
        <begin position="165"/>
        <end position="175"/>
    </location>
</feature>
<dbReference type="InParanoid" id="M4BK35"/>
<evidence type="ECO:0000256" key="1">
    <source>
        <dbReference type="SAM" id="MobiDB-lite"/>
    </source>
</evidence>
<dbReference type="AlphaFoldDB" id="M4BK35"/>
<sequence length="335" mass="37180">MVTTFKNQRDYVFTPLSVEERLRETTGQTLATWTIGPGATSPERVASGEPLRERYLEPYLTTQSQYKARLEMKARGARVRPIEGIPIRLFAGETTEEEDDAFVRWVHRTRRLSSMYALRASANVAEVRLKRKLQYDYAKLKARGQLRYRTRYASATTVATSAGQTVTTNQPTDTTSGGKWPRSRDDPGHDVQKHPRSMGNLAEGVSRTPMGFPTQGTLATLPDTGISHDDDVVSVFSRHETDDSYAHRAACVGVAGVPVADHEKLILEVKGLQETLGKIRCMLDAMKSCLQVMERAQTRSEAQLDLLIRLQKFGTQPSSSTQAPPSSHGKDPGMA</sequence>
<dbReference type="EnsemblProtists" id="HpaT806767">
    <property type="protein sequence ID" value="HpaP806767"/>
    <property type="gene ID" value="HpaG806767"/>
</dbReference>
<organism evidence="2 3">
    <name type="scientific">Hyaloperonospora arabidopsidis (strain Emoy2)</name>
    <name type="common">Downy mildew agent</name>
    <name type="synonym">Peronospora arabidopsidis</name>
    <dbReference type="NCBI Taxonomy" id="559515"/>
    <lineage>
        <taxon>Eukaryota</taxon>
        <taxon>Sar</taxon>
        <taxon>Stramenopiles</taxon>
        <taxon>Oomycota</taxon>
        <taxon>Peronosporomycetes</taxon>
        <taxon>Peronosporales</taxon>
        <taxon>Peronosporaceae</taxon>
        <taxon>Hyaloperonospora</taxon>
    </lineage>
</organism>
<reference evidence="2" key="2">
    <citation type="submission" date="2015-06" db="UniProtKB">
        <authorList>
            <consortium name="EnsemblProtists"/>
        </authorList>
    </citation>
    <scope>IDENTIFICATION</scope>
    <source>
        <strain evidence="2">Emoy2</strain>
    </source>
</reference>
<dbReference type="eggNOG" id="ENOG502S3DU">
    <property type="taxonomic scope" value="Eukaryota"/>
</dbReference>
<dbReference type="Proteomes" id="UP000011713">
    <property type="component" value="Unassembled WGS sequence"/>
</dbReference>
<feature type="region of interest" description="Disordered" evidence="1">
    <location>
        <begin position="159"/>
        <end position="207"/>
    </location>
</feature>
<accession>M4BK35</accession>
<evidence type="ECO:0000313" key="2">
    <source>
        <dbReference type="EnsemblProtists" id="HpaP806767"/>
    </source>
</evidence>
<dbReference type="VEuPathDB" id="FungiDB:HpaG806767"/>
<dbReference type="EMBL" id="JH598343">
    <property type="status" value="NOT_ANNOTATED_CDS"/>
    <property type="molecule type" value="Genomic_DNA"/>
</dbReference>
<name>M4BK35_HYAAE</name>
<reference evidence="3" key="1">
    <citation type="journal article" date="2010" name="Science">
        <title>Signatures of adaptation to obligate biotrophy in the Hyaloperonospora arabidopsidis genome.</title>
        <authorList>
            <person name="Baxter L."/>
            <person name="Tripathy S."/>
            <person name="Ishaque N."/>
            <person name="Boot N."/>
            <person name="Cabral A."/>
            <person name="Kemen E."/>
            <person name="Thines M."/>
            <person name="Ah-Fong A."/>
            <person name="Anderson R."/>
            <person name="Badejoko W."/>
            <person name="Bittner-Eddy P."/>
            <person name="Boore J.L."/>
            <person name="Chibucos M.C."/>
            <person name="Coates M."/>
            <person name="Dehal P."/>
            <person name="Delehaunty K."/>
            <person name="Dong S."/>
            <person name="Downton P."/>
            <person name="Dumas B."/>
            <person name="Fabro G."/>
            <person name="Fronick C."/>
            <person name="Fuerstenberg S.I."/>
            <person name="Fulton L."/>
            <person name="Gaulin E."/>
            <person name="Govers F."/>
            <person name="Hughes L."/>
            <person name="Humphray S."/>
            <person name="Jiang R.H."/>
            <person name="Judelson H."/>
            <person name="Kamoun S."/>
            <person name="Kyung K."/>
            <person name="Meijer H."/>
            <person name="Minx P."/>
            <person name="Morris P."/>
            <person name="Nelson J."/>
            <person name="Phuntumart V."/>
            <person name="Qutob D."/>
            <person name="Rehmany A."/>
            <person name="Rougon-Cardoso A."/>
            <person name="Ryden P."/>
            <person name="Torto-Alalibo T."/>
            <person name="Studholme D."/>
            <person name="Wang Y."/>
            <person name="Win J."/>
            <person name="Wood J."/>
            <person name="Clifton S.W."/>
            <person name="Rogers J."/>
            <person name="Van den Ackerveken G."/>
            <person name="Jones J.D."/>
            <person name="McDowell J.M."/>
            <person name="Beynon J."/>
            <person name="Tyler B.M."/>
        </authorList>
    </citation>
    <scope>NUCLEOTIDE SEQUENCE [LARGE SCALE GENOMIC DNA]</scope>
    <source>
        <strain evidence="3">Emoy2</strain>
    </source>
</reference>
<evidence type="ECO:0000313" key="3">
    <source>
        <dbReference type="Proteomes" id="UP000011713"/>
    </source>
</evidence>
<feature type="compositionally biased region" description="Low complexity" evidence="1">
    <location>
        <begin position="315"/>
        <end position="327"/>
    </location>
</feature>
<proteinExistence type="predicted"/>
<keyword evidence="3" id="KW-1185">Reference proteome</keyword>
<dbReference type="HOGENOM" id="CLU_051764_0_0_1"/>